<dbReference type="GO" id="GO:0051301">
    <property type="term" value="P:cell division"/>
    <property type="evidence" value="ECO:0007669"/>
    <property type="project" value="UniProtKB-KW"/>
</dbReference>
<reference evidence="2" key="1">
    <citation type="submission" date="2017-06" db="EMBL/GenBank/DDBJ databases">
        <title>Complete Genome Sequence of Mycobacterium shigaense.</title>
        <authorList>
            <person name="Fukano H."/>
            <person name="Yoshida M."/>
            <person name="Kazumi Y."/>
            <person name="Ogura Y."/>
            <person name="Mitarai S."/>
            <person name="Hayashi T."/>
            <person name="Hoshino Y."/>
        </authorList>
    </citation>
    <scope>NUCLEOTIDE SEQUENCE [LARGE SCALE GENOMIC DNA]</scope>
    <source>
        <strain evidence="2">UN-152</strain>
    </source>
</reference>
<keyword evidence="2" id="KW-1185">Reference proteome</keyword>
<name>A0A1Z4EBU5_9MYCO</name>
<dbReference type="KEGG" id="mshg:MSG_00264"/>
<dbReference type="RefSeq" id="WP_096436415.1">
    <property type="nucleotide sequence ID" value="NZ_AP018164.1"/>
</dbReference>
<accession>A0A1Z4EBU5</accession>
<protein>
    <submittedName>
        <fullName evidence="1">Cell division protein DivIVA</fullName>
    </submittedName>
</protein>
<evidence type="ECO:0000313" key="2">
    <source>
        <dbReference type="Proteomes" id="UP000217736"/>
    </source>
</evidence>
<evidence type="ECO:0000313" key="1">
    <source>
        <dbReference type="EMBL" id="BAX90430.1"/>
    </source>
</evidence>
<keyword evidence="1" id="KW-0131">Cell cycle</keyword>
<dbReference type="NCBIfam" id="TIGR03544">
    <property type="entry name" value="DivI1A_domain"/>
    <property type="match status" value="2"/>
</dbReference>
<dbReference type="AlphaFoldDB" id="A0A1Z4EBU5"/>
<sequence>MPKSRRELLTADDVREVTFSSPPIGERGYRRDDVDDLLRRIEERLESHNRLSAQEVRTAVFRPPPLFRRGYHEDQVDEFLDRAVVAIQSLESG</sequence>
<dbReference type="Proteomes" id="UP000217736">
    <property type="component" value="Chromosome"/>
</dbReference>
<dbReference type="Gene3D" id="6.10.250.660">
    <property type="match status" value="2"/>
</dbReference>
<dbReference type="EMBL" id="AP018164">
    <property type="protein sequence ID" value="BAX90430.1"/>
    <property type="molecule type" value="Genomic_DNA"/>
</dbReference>
<organism evidence="1 2">
    <name type="scientific">Mycobacterium shigaense</name>
    <dbReference type="NCBI Taxonomy" id="722731"/>
    <lineage>
        <taxon>Bacteria</taxon>
        <taxon>Bacillati</taxon>
        <taxon>Actinomycetota</taxon>
        <taxon>Actinomycetes</taxon>
        <taxon>Mycobacteriales</taxon>
        <taxon>Mycobacteriaceae</taxon>
        <taxon>Mycobacterium</taxon>
        <taxon>Mycobacterium simiae complex</taxon>
    </lineage>
</organism>
<dbReference type="InterPro" id="IPR019933">
    <property type="entry name" value="DivIVA_domain"/>
</dbReference>
<dbReference type="OrthoDB" id="5198800at2"/>
<proteinExistence type="predicted"/>
<keyword evidence="1" id="KW-0132">Cell division</keyword>
<gene>
    <name evidence="1" type="ORF">MSG_00264</name>
</gene>